<keyword evidence="1" id="KW-0378">Hydrolase</keyword>
<feature type="active site" evidence="1">
    <location>
        <position position="31"/>
    </location>
</feature>
<name>A0A6G8R5Y8_9CAUD</name>
<dbReference type="GO" id="GO:0004527">
    <property type="term" value="F:exonuclease activity"/>
    <property type="evidence" value="ECO:0007669"/>
    <property type="project" value="UniProtKB-UniRule"/>
</dbReference>
<evidence type="ECO:0000256" key="1">
    <source>
        <dbReference type="HAMAP-Rule" id="MF_04160"/>
    </source>
</evidence>
<feature type="domain" description="TnsA endonuclease N-terminal" evidence="2">
    <location>
        <begin position="42"/>
        <end position="142"/>
    </location>
</feature>
<evidence type="ECO:0000259" key="2">
    <source>
        <dbReference type="Pfam" id="PF08722"/>
    </source>
</evidence>
<keyword evidence="4" id="KW-1185">Reference proteome</keyword>
<dbReference type="EMBL" id="MT162466">
    <property type="protein sequence ID" value="QIN96791.1"/>
    <property type="molecule type" value="Genomic_DNA"/>
</dbReference>
<protein>
    <recommendedName>
        <fullName evidence="1">Head completion nuclease</fullName>
        <ecNumber evidence="1">3.1.-.-</ecNumber>
    </recommendedName>
</protein>
<keyword evidence="1" id="KW-0255">Endonuclease</keyword>
<dbReference type="KEGG" id="vg:77945325"/>
<evidence type="ECO:0000313" key="4">
    <source>
        <dbReference type="Proteomes" id="UP000502617"/>
    </source>
</evidence>
<proteinExistence type="inferred from homology"/>
<keyword evidence="1" id="KW-0540">Nuclease</keyword>
<feature type="active site" evidence="1">
    <location>
        <position position="70"/>
    </location>
</feature>
<dbReference type="HAMAP" id="MF_04160">
    <property type="entry name" value="NUCL_HEAD_T4"/>
    <property type="match status" value="1"/>
</dbReference>
<evidence type="ECO:0000313" key="3">
    <source>
        <dbReference type="EMBL" id="QIN96791.1"/>
    </source>
</evidence>
<dbReference type="InterPro" id="IPR046390">
    <property type="entry name" value="NUCL_HEAD_T4"/>
</dbReference>
<dbReference type="GO" id="GO:0004519">
    <property type="term" value="F:endonuclease activity"/>
    <property type="evidence" value="ECO:0007669"/>
    <property type="project" value="UniProtKB-UniRule"/>
</dbReference>
<dbReference type="EC" id="3.1.-.-" evidence="1"/>
<dbReference type="Pfam" id="PF08722">
    <property type="entry name" value="Tn7_TnsA-like_N"/>
    <property type="match status" value="1"/>
</dbReference>
<dbReference type="GeneID" id="77945325"/>
<reference evidence="3 4" key="1">
    <citation type="submission" date="2020-03" db="EMBL/GenBank/DDBJ databases">
        <title>The Isolation and Genome Sequence of a Novel Cyanophage S-N03 from the Huanghai Sea, China.</title>
        <authorList>
            <person name="Jiang T."/>
        </authorList>
    </citation>
    <scope>NUCLEOTIDE SEQUENCE [LARGE SCALE GENOMIC DNA]</scope>
</reference>
<organism evidence="3 4">
    <name type="scientific">Synechococcus phage S-N03</name>
    <dbReference type="NCBI Taxonomy" id="2718943"/>
    <lineage>
        <taxon>Viruses</taxon>
        <taxon>Duplodnaviria</taxon>
        <taxon>Heunggongvirae</taxon>
        <taxon>Uroviricota</taxon>
        <taxon>Caudoviricetes</taxon>
        <taxon>Pantevenvirales</taxon>
        <taxon>Kyanoviridae</taxon>
        <taxon>Huanghaivirus</taxon>
        <taxon>Huanghaivirus snothree</taxon>
    </lineage>
</organism>
<dbReference type="InterPro" id="IPR014833">
    <property type="entry name" value="TnsA_N"/>
</dbReference>
<feature type="active site" evidence="1">
    <location>
        <position position="90"/>
    </location>
</feature>
<dbReference type="RefSeq" id="YP_010669171.1">
    <property type="nucleotide sequence ID" value="NC_070959.1"/>
</dbReference>
<dbReference type="Gene3D" id="3.40.91.30">
    <property type="match status" value="1"/>
</dbReference>
<comment type="function">
    <text evidence="1">During phage morphogenesis, plays an essential role in the head-tail joining step. The associated nuclease activity is essential for morphogenesis, possibly by cleaving packaged DNA to enable the joining of heads to tails. Displays both exo- and endonuclease activity.</text>
</comment>
<accession>A0A6G8R5Y8</accession>
<dbReference type="Proteomes" id="UP000502617">
    <property type="component" value="Segment"/>
</dbReference>
<sequence>MGKYHQGKYRPVNPKKYKGDPRNIVYRSSWERTFAKWCDLQENVLSWGSEEKCLWYYDPVSKKKRRYFPDFIIRVRESDGLIVTRMIEIKPHSQVVGPPTNPKRKTKAWLNQVHTYVTNMAKWDAARAVCEDRGWQFVIITEYELGLKKRK</sequence>
<keyword evidence="1" id="KW-0269">Exonuclease</keyword>
<comment type="similarity">
    <text evidence="1">Belongs to the Caudovirales head completion nuclease family.</text>
</comment>